<evidence type="ECO:0000313" key="3">
    <source>
        <dbReference type="Proteomes" id="UP001356704"/>
    </source>
</evidence>
<dbReference type="RefSeq" id="WP_331808246.1">
    <property type="nucleotide sequence ID" value="NZ_JAZHOU010000001.1"/>
</dbReference>
<proteinExistence type="predicted"/>
<comment type="caution">
    <text evidence="2">The sequence shown here is derived from an EMBL/GenBank/DDBJ whole genome shotgun (WGS) entry which is preliminary data.</text>
</comment>
<evidence type="ECO:0000313" key="2">
    <source>
        <dbReference type="EMBL" id="MEF3077403.1"/>
    </source>
</evidence>
<keyword evidence="1" id="KW-0175">Coiled coil</keyword>
<feature type="coiled-coil region" evidence="1">
    <location>
        <begin position="68"/>
        <end position="122"/>
    </location>
</feature>
<keyword evidence="3" id="KW-1185">Reference proteome</keyword>
<name>A0ABU7W0G6_9FLAO</name>
<evidence type="ECO:0008006" key="4">
    <source>
        <dbReference type="Google" id="ProtNLM"/>
    </source>
</evidence>
<evidence type="ECO:0000256" key="1">
    <source>
        <dbReference type="SAM" id="Coils"/>
    </source>
</evidence>
<dbReference type="Proteomes" id="UP001356704">
    <property type="component" value="Unassembled WGS sequence"/>
</dbReference>
<dbReference type="EMBL" id="JAZHOU010000001">
    <property type="protein sequence ID" value="MEF3077403.1"/>
    <property type="molecule type" value="Genomic_DNA"/>
</dbReference>
<sequence length="165" mass="19167">MRQIQIKKTFRLTTFLMLTLVLFQNCKSIRLISEYDEITDKTVTAVQEKVSGYFVKLENSVGTKESSYDNYKEQFEQIKIDLNTLEVRAKAIDKNRIVIEQVKELQNMIANLEKLHKSFGENGYQSYDLIEPNLNSFNSAFTAIIKLQLALKRGEKTKEDKSENN</sequence>
<organism evidence="2 3">
    <name type="scientific">Winogradskyella poriferorum</name>
    <dbReference type="NCBI Taxonomy" id="307627"/>
    <lineage>
        <taxon>Bacteria</taxon>
        <taxon>Pseudomonadati</taxon>
        <taxon>Bacteroidota</taxon>
        <taxon>Flavobacteriia</taxon>
        <taxon>Flavobacteriales</taxon>
        <taxon>Flavobacteriaceae</taxon>
        <taxon>Winogradskyella</taxon>
    </lineage>
</organism>
<reference evidence="2 3" key="1">
    <citation type="submission" date="2024-02" db="EMBL/GenBank/DDBJ databases">
        <title>Winogradskyella poriferorum JCM 12885.</title>
        <authorList>
            <person name="Zhang D.-F."/>
            <person name="Fu Z.-Y."/>
        </authorList>
    </citation>
    <scope>NUCLEOTIDE SEQUENCE [LARGE SCALE GENOMIC DNA]</scope>
    <source>
        <strain evidence="2 3">JCM 12885</strain>
    </source>
</reference>
<gene>
    <name evidence="2" type="ORF">V1468_00170</name>
</gene>
<accession>A0ABU7W0G6</accession>
<protein>
    <recommendedName>
        <fullName evidence="4">Gliding motility-associated protein GldM N-terminal domain-containing protein</fullName>
    </recommendedName>
</protein>